<feature type="compositionally biased region" description="Polar residues" evidence="3">
    <location>
        <begin position="475"/>
        <end position="494"/>
    </location>
</feature>
<feature type="domain" description="HSA" evidence="4">
    <location>
        <begin position="386"/>
        <end position="459"/>
    </location>
</feature>
<sequence length="1183" mass="129403">MSRVCPPFEPHRNQQSLIYASAPYKTDTSKSRDASQEIYRRLLSEVSWAIQSIRQLGELGAGLAPPPQQPPISSEQEACLREFANKITTGRHSPHDLDLVPLQDNNPPHQSGISPNKEPIVTELALTSRLPDVMDHDVTVESQNVNKSGDLTSATPQVYNSEQSSSKSGHPDVQRSLRQRSTELLSVSPSHSLPSPQPGPSQKNGIKASDLLPPFTKSDVPCRSPSATQPHSTVDSASKPYITRASSLPSESSTQAHKSSRFTSLDYASQLPPVPVQILTSRLAAAQAVTGTSKNIKRQAIRSGLWIGPGGFEITKLGIKAQHIGVKSALRKSPSNKNKASHDTPKLHNILTTADWKTMVDELQMARALEVLERLKAEKMWAYSQIKKPRIAAVQKAHWDHLLDEMAWLQVDFRQERRWKIATAHRLANEVLQWHQADPLGKLCLQVKVLSHEKKPSAIGSSDPTITMSLAPPHQITSSSASRSIQPTRLSSEATHGELASPSFSTKGSPESFRSIHPLRSPISVETTTIPHVEKQTAAITPEDSHASTQESRKTMQQIKRSRIPIFAMAPDETLIDIKKFVLDGIRPEPTGYTVEHVKLQKLFADLPLFGDLDSRPDKRPDEASPHLGRIARIAPFLDAKPLLVSTLQPSKNCLGKQWRNLGPLSADDLRDTGDPKSDSSHQHNHIFSGRKSKEVKEPIIPAPPASPAPDAARTNELTWGTSDEELLKQIASIYEFNWKIIADVFNASISNPLKFPVSPRDCYDCWKRLHQSTKPATHHTSTPPSKSTSEANPVAAANPAPTIQSDTQIPSVESNESKLPDGTLPANGVKRPAEASLFPNKRTKRDDALQDIARKVKEKRASEPQKPAPSPNQPRQINLSAHETHAQTMRPYMTPLEMSALKAERDRQAQAALEMAKRQQQMHHESLLHQARAAAMVAAAAQIPMRNAAGKVSTPVNGNLPSRVHSQAAAVNLAQGRHNCLPGVTIHRQTSQVPARYATTPHQTRPTLIENQAPSTAPVSSQAPILPQIPNMPQAFQPKTPNSQSPAPGSTSGHHTPNGTTPTPNGLHNNSVAHSLTPIQVVQFLQQQQQQQQHLQQQRSPEHRLHHQQHQQLLLAQHLQQQGQPPPSSPFAHQASPPVYGQQSPTHLPSSATKYSPPSATSAANSTPPLAACSSPLPHPSA</sequence>
<dbReference type="PANTHER" id="PTHR46459">
    <property type="entry name" value="E1A-BINDING PROTEIN P400-RELATED"/>
    <property type="match status" value="1"/>
</dbReference>
<feature type="compositionally biased region" description="Polar residues" evidence="3">
    <location>
        <begin position="225"/>
        <end position="236"/>
    </location>
</feature>
<feature type="compositionally biased region" description="Basic and acidic residues" evidence="3">
    <location>
        <begin position="668"/>
        <end position="682"/>
    </location>
</feature>
<feature type="compositionally biased region" description="Low complexity" evidence="3">
    <location>
        <begin position="773"/>
        <end position="802"/>
    </location>
</feature>
<dbReference type="Pfam" id="PF07529">
    <property type="entry name" value="HSA"/>
    <property type="match status" value="1"/>
</dbReference>
<comment type="subcellular location">
    <subcellularLocation>
        <location evidence="1">Nucleus</location>
    </subcellularLocation>
</comment>
<feature type="compositionally biased region" description="Polar residues" evidence="3">
    <location>
        <begin position="142"/>
        <end position="168"/>
    </location>
</feature>
<feature type="compositionally biased region" description="Polar residues" evidence="3">
    <location>
        <begin position="1013"/>
        <end position="1024"/>
    </location>
</feature>
<dbReference type="PROSITE" id="PS51204">
    <property type="entry name" value="HSA"/>
    <property type="match status" value="1"/>
</dbReference>
<feature type="region of interest" description="Disordered" evidence="3">
    <location>
        <begin position="90"/>
        <end position="119"/>
    </location>
</feature>
<dbReference type="OrthoDB" id="5364245at2759"/>
<gene>
    <name evidence="5" type="ORF">VP01_110g4</name>
</gene>
<feature type="compositionally biased region" description="Low complexity" evidence="3">
    <location>
        <begin position="1111"/>
        <end position="1124"/>
    </location>
</feature>
<feature type="compositionally biased region" description="Polar residues" evidence="3">
    <location>
        <begin position="1038"/>
        <end position="1053"/>
    </location>
</feature>
<feature type="compositionally biased region" description="Low complexity" evidence="3">
    <location>
        <begin position="184"/>
        <end position="194"/>
    </location>
</feature>
<dbReference type="EMBL" id="LAVV01001222">
    <property type="protein sequence ID" value="KNZ63715.1"/>
    <property type="molecule type" value="Genomic_DNA"/>
</dbReference>
<dbReference type="SMART" id="SM00573">
    <property type="entry name" value="HSA"/>
    <property type="match status" value="1"/>
</dbReference>
<feature type="region of interest" description="Disordered" evidence="3">
    <location>
        <begin position="142"/>
        <end position="240"/>
    </location>
</feature>
<feature type="compositionally biased region" description="Polar residues" evidence="3">
    <location>
        <begin position="1142"/>
        <end position="1155"/>
    </location>
</feature>
<feature type="region of interest" description="Disordered" evidence="3">
    <location>
        <begin position="1013"/>
        <end position="1072"/>
    </location>
</feature>
<dbReference type="GO" id="GO:0035267">
    <property type="term" value="C:NuA4 histone acetyltransferase complex"/>
    <property type="evidence" value="ECO:0007669"/>
    <property type="project" value="TreeGrafter"/>
</dbReference>
<dbReference type="STRING" id="27349.A0A0L6VU35"/>
<feature type="region of interest" description="Disordered" evidence="3">
    <location>
        <begin position="456"/>
        <end position="516"/>
    </location>
</feature>
<feature type="region of interest" description="Disordered" evidence="3">
    <location>
        <begin position="773"/>
        <end position="878"/>
    </location>
</feature>
<dbReference type="PANTHER" id="PTHR46459:SF1">
    <property type="entry name" value="E1A-BINDING PROTEIN P400"/>
    <property type="match status" value="1"/>
</dbReference>
<proteinExistence type="predicted"/>
<evidence type="ECO:0000256" key="1">
    <source>
        <dbReference type="ARBA" id="ARBA00004123"/>
    </source>
</evidence>
<dbReference type="AlphaFoldDB" id="A0A0L6VU35"/>
<dbReference type="GO" id="GO:0005634">
    <property type="term" value="C:nucleus"/>
    <property type="evidence" value="ECO:0007669"/>
    <property type="project" value="UniProtKB-SubCell"/>
</dbReference>
<name>A0A0L6VU35_9BASI</name>
<feature type="compositionally biased region" description="Low complexity" evidence="3">
    <location>
        <begin position="1054"/>
        <end position="1071"/>
    </location>
</feature>
<feature type="region of interest" description="Disordered" evidence="3">
    <location>
        <begin position="666"/>
        <end position="695"/>
    </location>
</feature>
<feature type="compositionally biased region" description="Polar residues" evidence="3">
    <location>
        <begin position="803"/>
        <end position="815"/>
    </location>
</feature>
<evidence type="ECO:0000259" key="4">
    <source>
        <dbReference type="PROSITE" id="PS51204"/>
    </source>
</evidence>
<feature type="compositionally biased region" description="Polar residues" evidence="3">
    <location>
        <begin position="459"/>
        <end position="468"/>
    </location>
</feature>
<dbReference type="Proteomes" id="UP000037035">
    <property type="component" value="Unassembled WGS sequence"/>
</dbReference>
<evidence type="ECO:0000313" key="5">
    <source>
        <dbReference type="EMBL" id="KNZ63715.1"/>
    </source>
</evidence>
<dbReference type="GO" id="GO:0006281">
    <property type="term" value="P:DNA repair"/>
    <property type="evidence" value="ECO:0007669"/>
    <property type="project" value="TreeGrafter"/>
</dbReference>
<dbReference type="VEuPathDB" id="FungiDB:VP01_110g4"/>
<dbReference type="InterPro" id="IPR014012">
    <property type="entry name" value="HSA_dom"/>
</dbReference>
<comment type="caution">
    <text evidence="5">The sequence shown here is derived from an EMBL/GenBank/DDBJ whole genome shotgun (WGS) entry which is preliminary data.</text>
</comment>
<dbReference type="GO" id="GO:0003682">
    <property type="term" value="F:chromatin binding"/>
    <property type="evidence" value="ECO:0007669"/>
    <property type="project" value="TreeGrafter"/>
</dbReference>
<reference evidence="5 6" key="1">
    <citation type="submission" date="2015-08" db="EMBL/GenBank/DDBJ databases">
        <title>Next Generation Sequencing and Analysis of the Genome of Puccinia sorghi L Schw, the Causal Agent of Maize Common Rust.</title>
        <authorList>
            <person name="Rochi L."/>
            <person name="Burguener G."/>
            <person name="Darino M."/>
            <person name="Turjanski A."/>
            <person name="Kreff E."/>
            <person name="Dieguez M.J."/>
            <person name="Sacco F."/>
        </authorList>
    </citation>
    <scope>NUCLEOTIDE SEQUENCE [LARGE SCALE GENOMIC DNA]</scope>
    <source>
        <strain evidence="5 6">RO10H11247</strain>
    </source>
</reference>
<protein>
    <recommendedName>
        <fullName evidence="4">HSA domain-containing protein</fullName>
    </recommendedName>
</protein>
<keyword evidence="6" id="KW-1185">Reference proteome</keyword>
<feature type="compositionally biased region" description="Basic and acidic residues" evidence="3">
    <location>
        <begin position="845"/>
        <end position="864"/>
    </location>
</feature>
<accession>A0A0L6VU35</accession>
<evidence type="ECO:0000313" key="6">
    <source>
        <dbReference type="Proteomes" id="UP000037035"/>
    </source>
</evidence>
<organism evidence="5 6">
    <name type="scientific">Puccinia sorghi</name>
    <dbReference type="NCBI Taxonomy" id="27349"/>
    <lineage>
        <taxon>Eukaryota</taxon>
        <taxon>Fungi</taxon>
        <taxon>Dikarya</taxon>
        <taxon>Basidiomycota</taxon>
        <taxon>Pucciniomycotina</taxon>
        <taxon>Pucciniomycetes</taxon>
        <taxon>Pucciniales</taxon>
        <taxon>Pucciniaceae</taxon>
        <taxon>Puccinia</taxon>
    </lineage>
</organism>
<evidence type="ECO:0000256" key="2">
    <source>
        <dbReference type="ARBA" id="ARBA00023242"/>
    </source>
</evidence>
<feature type="compositionally biased region" description="Low complexity" evidence="3">
    <location>
        <begin position="1157"/>
        <end position="1173"/>
    </location>
</feature>
<feature type="compositionally biased region" description="Polar residues" evidence="3">
    <location>
        <begin position="103"/>
        <end position="114"/>
    </location>
</feature>
<evidence type="ECO:0000256" key="3">
    <source>
        <dbReference type="SAM" id="MobiDB-lite"/>
    </source>
</evidence>
<feature type="region of interest" description="Disordered" evidence="3">
    <location>
        <begin position="1092"/>
        <end position="1183"/>
    </location>
</feature>
<keyword evidence="2" id="KW-0539">Nucleus</keyword>